<dbReference type="AlphaFoldDB" id="V8NB78"/>
<comment type="caution">
    <text evidence="2">The sequence shown here is derived from an EMBL/GenBank/DDBJ whole genome shotgun (WGS) entry which is preliminary data.</text>
</comment>
<gene>
    <name evidence="2" type="ORF">L345_14921</name>
</gene>
<evidence type="ECO:0000313" key="2">
    <source>
        <dbReference type="EMBL" id="ETE59350.1"/>
    </source>
</evidence>
<feature type="region of interest" description="Disordered" evidence="1">
    <location>
        <begin position="19"/>
        <end position="62"/>
    </location>
</feature>
<accession>V8NB78</accession>
<feature type="non-terminal residue" evidence="2">
    <location>
        <position position="1"/>
    </location>
</feature>
<protein>
    <submittedName>
        <fullName evidence="2">Uncharacterized protein</fullName>
    </submittedName>
</protein>
<sequence>MITAFQYLRGCHKDEGVKTILQSTRRQDKKQQTVRQERKAGRNEGGRKTERKGRKEGRKTITPQKLVKKKLLGLVNNNHGQSAHNDGEKKDVKAVVGFKKNYYRFCGRGLVGVEWLGGRGLVGMAGGG</sequence>
<dbReference type="Proteomes" id="UP000018936">
    <property type="component" value="Unassembled WGS sequence"/>
</dbReference>
<name>V8NB78_OPHHA</name>
<dbReference type="EMBL" id="AZIM01005656">
    <property type="protein sequence ID" value="ETE59350.1"/>
    <property type="molecule type" value="Genomic_DNA"/>
</dbReference>
<proteinExistence type="predicted"/>
<evidence type="ECO:0000313" key="3">
    <source>
        <dbReference type="Proteomes" id="UP000018936"/>
    </source>
</evidence>
<reference evidence="2 3" key="1">
    <citation type="journal article" date="2013" name="Proc. Natl. Acad. Sci. U.S.A.">
        <title>The king cobra genome reveals dynamic gene evolution and adaptation in the snake venom system.</title>
        <authorList>
            <person name="Vonk F.J."/>
            <person name="Casewell N.R."/>
            <person name="Henkel C.V."/>
            <person name="Heimberg A.M."/>
            <person name="Jansen H.J."/>
            <person name="McCleary R.J."/>
            <person name="Kerkkamp H.M."/>
            <person name="Vos R.A."/>
            <person name="Guerreiro I."/>
            <person name="Calvete J.J."/>
            <person name="Wuster W."/>
            <person name="Woods A.E."/>
            <person name="Logan J.M."/>
            <person name="Harrison R.A."/>
            <person name="Castoe T.A."/>
            <person name="de Koning A.P."/>
            <person name="Pollock D.D."/>
            <person name="Yandell M."/>
            <person name="Calderon D."/>
            <person name="Renjifo C."/>
            <person name="Currier R.B."/>
            <person name="Salgado D."/>
            <person name="Pla D."/>
            <person name="Sanz L."/>
            <person name="Hyder A.S."/>
            <person name="Ribeiro J.M."/>
            <person name="Arntzen J.W."/>
            <person name="van den Thillart G.E."/>
            <person name="Boetzer M."/>
            <person name="Pirovano W."/>
            <person name="Dirks R.P."/>
            <person name="Spaink H.P."/>
            <person name="Duboule D."/>
            <person name="McGlinn E."/>
            <person name="Kini R.M."/>
            <person name="Richardson M.K."/>
        </authorList>
    </citation>
    <scope>NUCLEOTIDE SEQUENCE</scope>
    <source>
        <tissue evidence="2">Blood</tissue>
    </source>
</reference>
<feature type="compositionally biased region" description="Basic and acidic residues" evidence="1">
    <location>
        <begin position="25"/>
        <end position="48"/>
    </location>
</feature>
<evidence type="ECO:0000256" key="1">
    <source>
        <dbReference type="SAM" id="MobiDB-lite"/>
    </source>
</evidence>
<keyword evidence="3" id="KW-1185">Reference proteome</keyword>
<organism evidence="2 3">
    <name type="scientific">Ophiophagus hannah</name>
    <name type="common">King cobra</name>
    <name type="synonym">Naja hannah</name>
    <dbReference type="NCBI Taxonomy" id="8665"/>
    <lineage>
        <taxon>Eukaryota</taxon>
        <taxon>Metazoa</taxon>
        <taxon>Chordata</taxon>
        <taxon>Craniata</taxon>
        <taxon>Vertebrata</taxon>
        <taxon>Euteleostomi</taxon>
        <taxon>Lepidosauria</taxon>
        <taxon>Squamata</taxon>
        <taxon>Bifurcata</taxon>
        <taxon>Unidentata</taxon>
        <taxon>Episquamata</taxon>
        <taxon>Toxicofera</taxon>
        <taxon>Serpentes</taxon>
        <taxon>Colubroidea</taxon>
        <taxon>Elapidae</taxon>
        <taxon>Elapinae</taxon>
        <taxon>Ophiophagus</taxon>
    </lineage>
</organism>